<comment type="caution">
    <text evidence="6">The sequence shown here is derived from an EMBL/GenBank/DDBJ whole genome shotgun (WGS) entry which is preliminary data.</text>
</comment>
<protein>
    <submittedName>
        <fullName evidence="6">UbiX family flavin prenyltransferase</fullName>
    </submittedName>
</protein>
<evidence type="ECO:0000259" key="5">
    <source>
        <dbReference type="Pfam" id="PF02441"/>
    </source>
</evidence>
<evidence type="ECO:0000313" key="7">
    <source>
        <dbReference type="Proteomes" id="UP000373149"/>
    </source>
</evidence>
<dbReference type="Pfam" id="PF02441">
    <property type="entry name" value="Flavoprotein"/>
    <property type="match status" value="1"/>
</dbReference>
<dbReference type="Proteomes" id="UP000373149">
    <property type="component" value="Unassembled WGS sequence"/>
</dbReference>
<keyword evidence="7" id="KW-1185">Reference proteome</keyword>
<evidence type="ECO:0000256" key="2">
    <source>
        <dbReference type="ARBA" id="ARBA00022630"/>
    </source>
</evidence>
<accession>A0A5N8WK41</accession>
<reference evidence="6 7" key="1">
    <citation type="submission" date="2019-09" db="EMBL/GenBank/DDBJ databases">
        <authorList>
            <person name="Duangmal K."/>
            <person name="Teo W.F.A."/>
            <person name="Lipun K."/>
        </authorList>
    </citation>
    <scope>NUCLEOTIDE SEQUENCE [LARGE SCALE GENOMIC DNA]</scope>
    <source>
        <strain evidence="6 7">K1PN6</strain>
    </source>
</reference>
<keyword evidence="2" id="KW-0285">Flavoprotein</keyword>
<evidence type="ECO:0000256" key="4">
    <source>
        <dbReference type="ARBA" id="ARBA00022679"/>
    </source>
</evidence>
<proteinExistence type="predicted"/>
<evidence type="ECO:0000256" key="1">
    <source>
        <dbReference type="ARBA" id="ARBA00022602"/>
    </source>
</evidence>
<gene>
    <name evidence="6" type="ORF">FPZ41_03010</name>
</gene>
<organism evidence="6 7">
    <name type="scientific">Streptomyces acidicola</name>
    <dbReference type="NCBI Taxonomy" id="2596892"/>
    <lineage>
        <taxon>Bacteria</taxon>
        <taxon>Bacillati</taxon>
        <taxon>Actinomycetota</taxon>
        <taxon>Actinomycetes</taxon>
        <taxon>Kitasatosporales</taxon>
        <taxon>Streptomycetaceae</taxon>
        <taxon>Streptomyces</taxon>
    </lineage>
</organism>
<dbReference type="AlphaFoldDB" id="A0A5N8WK41"/>
<evidence type="ECO:0000256" key="3">
    <source>
        <dbReference type="ARBA" id="ARBA00022643"/>
    </source>
</evidence>
<dbReference type="Gene3D" id="3.40.50.1950">
    <property type="entry name" value="Flavin prenyltransferase-like"/>
    <property type="match status" value="1"/>
</dbReference>
<dbReference type="SUPFAM" id="SSF52507">
    <property type="entry name" value="Homo-oligomeric flavin-containing Cys decarboxylases, HFCD"/>
    <property type="match status" value="1"/>
</dbReference>
<dbReference type="InterPro" id="IPR004507">
    <property type="entry name" value="UbiX-like"/>
</dbReference>
<name>A0A5N8WK41_9ACTN</name>
<dbReference type="EMBL" id="VMNX01000004">
    <property type="protein sequence ID" value="MPY47619.1"/>
    <property type="molecule type" value="Genomic_DNA"/>
</dbReference>
<dbReference type="GO" id="GO:0004659">
    <property type="term" value="F:prenyltransferase activity"/>
    <property type="evidence" value="ECO:0007669"/>
    <property type="project" value="UniProtKB-KW"/>
</dbReference>
<feature type="domain" description="Flavoprotein" evidence="5">
    <location>
        <begin position="6"/>
        <end position="185"/>
    </location>
</feature>
<keyword evidence="3" id="KW-0288">FMN</keyword>
<sequence>MLTQRNVTVAVTGAGGTGVAKALLAALQRDDRVGHVNLLVSANGRKLVAFEFQTGEDAGSVVRALGATSPKVRSLDPADMSGAVTSGSYPSDAMIILPCAAGVLGRIAHGQTASLIERAADVMLKQRRHLVLCLRETPLNLIHLRNMVAVTEAGATVYPMIPTYYNVPETLAQLRDEFVERVLQFLGLPSTDRYQWDGSETTARRERTGER</sequence>
<dbReference type="InterPro" id="IPR003382">
    <property type="entry name" value="Flavoprotein"/>
</dbReference>
<dbReference type="NCBIfam" id="TIGR00421">
    <property type="entry name" value="ubiX_pad"/>
    <property type="match status" value="1"/>
</dbReference>
<keyword evidence="1" id="KW-0637">Prenyltransferase</keyword>
<evidence type="ECO:0000313" key="6">
    <source>
        <dbReference type="EMBL" id="MPY47619.1"/>
    </source>
</evidence>
<keyword evidence="4 6" id="KW-0808">Transferase</keyword>
<dbReference type="InterPro" id="IPR036551">
    <property type="entry name" value="Flavin_trans-like"/>
</dbReference>